<dbReference type="EMBL" id="JBHSRF010000018">
    <property type="protein sequence ID" value="MFC6082593.1"/>
    <property type="molecule type" value="Genomic_DNA"/>
</dbReference>
<dbReference type="InterPro" id="IPR008274">
    <property type="entry name" value="AldOxase/xan_DH_MoCoBD1"/>
</dbReference>
<dbReference type="SUPFAM" id="SSF56003">
    <property type="entry name" value="Molybdenum cofactor-binding domain"/>
    <property type="match status" value="1"/>
</dbReference>
<dbReference type="InterPro" id="IPR016208">
    <property type="entry name" value="Ald_Oxase/xanthine_DH-like"/>
</dbReference>
<evidence type="ECO:0000313" key="4">
    <source>
        <dbReference type="EMBL" id="MFC6082593.1"/>
    </source>
</evidence>
<dbReference type="PANTHER" id="PTHR11908:SF132">
    <property type="entry name" value="ALDEHYDE OXIDASE 1-RELATED"/>
    <property type="match status" value="1"/>
</dbReference>
<proteinExistence type="predicted"/>
<keyword evidence="5" id="KW-1185">Reference proteome</keyword>
<organism evidence="4 5">
    <name type="scientific">Sphaerisporangium aureirubrum</name>
    <dbReference type="NCBI Taxonomy" id="1544736"/>
    <lineage>
        <taxon>Bacteria</taxon>
        <taxon>Bacillati</taxon>
        <taxon>Actinomycetota</taxon>
        <taxon>Actinomycetes</taxon>
        <taxon>Streptosporangiales</taxon>
        <taxon>Streptosporangiaceae</taxon>
        <taxon>Sphaerisporangium</taxon>
    </lineage>
</organism>
<dbReference type="Pfam" id="PF01315">
    <property type="entry name" value="Ald_Xan_dh_C"/>
    <property type="match status" value="1"/>
</dbReference>
<dbReference type="SMART" id="SM01008">
    <property type="entry name" value="Ald_Xan_dh_C"/>
    <property type="match status" value="1"/>
</dbReference>
<comment type="caution">
    <text evidence="4">The sequence shown here is derived from an EMBL/GenBank/DDBJ whole genome shotgun (WGS) entry which is preliminary data.</text>
</comment>
<dbReference type="SUPFAM" id="SSF54665">
    <property type="entry name" value="CO dehydrogenase molybdoprotein N-domain-like"/>
    <property type="match status" value="1"/>
</dbReference>
<dbReference type="Gene3D" id="3.90.1170.50">
    <property type="entry name" value="Aldehyde oxidase/xanthine dehydrogenase, a/b hammerhead"/>
    <property type="match status" value="1"/>
</dbReference>
<dbReference type="Pfam" id="PF02738">
    <property type="entry name" value="MoCoBD_1"/>
    <property type="match status" value="1"/>
</dbReference>
<dbReference type="Gene3D" id="3.30.365.10">
    <property type="entry name" value="Aldehyde oxidase/xanthine dehydrogenase, molybdopterin binding domain"/>
    <property type="match status" value="5"/>
</dbReference>
<dbReference type="RefSeq" id="WP_380752975.1">
    <property type="nucleotide sequence ID" value="NZ_JBHSRF010000018.1"/>
</dbReference>
<evidence type="ECO:0000259" key="3">
    <source>
        <dbReference type="SMART" id="SM01008"/>
    </source>
</evidence>
<dbReference type="InterPro" id="IPR000674">
    <property type="entry name" value="Ald_Oxase/Xan_DH_a/b"/>
</dbReference>
<dbReference type="Pfam" id="PF20256">
    <property type="entry name" value="MoCoBD_2"/>
    <property type="match status" value="1"/>
</dbReference>
<evidence type="ECO:0000256" key="1">
    <source>
        <dbReference type="ARBA" id="ARBA00022505"/>
    </source>
</evidence>
<evidence type="ECO:0000256" key="2">
    <source>
        <dbReference type="ARBA" id="ARBA00023002"/>
    </source>
</evidence>
<dbReference type="PANTHER" id="PTHR11908">
    <property type="entry name" value="XANTHINE DEHYDROGENASE"/>
    <property type="match status" value="1"/>
</dbReference>
<reference evidence="5" key="1">
    <citation type="journal article" date="2019" name="Int. J. Syst. Evol. Microbiol.">
        <title>The Global Catalogue of Microorganisms (GCM) 10K type strain sequencing project: providing services to taxonomists for standard genome sequencing and annotation.</title>
        <authorList>
            <consortium name="The Broad Institute Genomics Platform"/>
            <consortium name="The Broad Institute Genome Sequencing Center for Infectious Disease"/>
            <person name="Wu L."/>
            <person name="Ma J."/>
        </authorList>
    </citation>
    <scope>NUCLEOTIDE SEQUENCE [LARGE SCALE GENOMIC DNA]</scope>
    <source>
        <strain evidence="5">JCM 30346</strain>
    </source>
</reference>
<accession>A0ABW1NI64</accession>
<protein>
    <submittedName>
        <fullName evidence="4">Xanthine dehydrogenase family protein molybdopterin-binding subunit</fullName>
    </submittedName>
</protein>
<keyword evidence="2" id="KW-0560">Oxidoreductase</keyword>
<dbReference type="InterPro" id="IPR037165">
    <property type="entry name" value="AldOxase/xan_DH_Mopterin-bd_sf"/>
</dbReference>
<dbReference type="InterPro" id="IPR046867">
    <property type="entry name" value="AldOxase/xan_DH_MoCoBD2"/>
</dbReference>
<feature type="domain" description="Aldehyde oxidase/xanthine dehydrogenase a/b hammerhead" evidence="3">
    <location>
        <begin position="23"/>
        <end position="127"/>
    </location>
</feature>
<evidence type="ECO:0000313" key="5">
    <source>
        <dbReference type="Proteomes" id="UP001596137"/>
    </source>
</evidence>
<keyword evidence="1" id="KW-0500">Molybdenum</keyword>
<dbReference type="InterPro" id="IPR036856">
    <property type="entry name" value="Ald_Oxase/Xan_DH_a/b_sf"/>
</dbReference>
<name>A0ABW1NI64_9ACTN</name>
<sequence length="696" mass="73472">MTVTTPRSLGAPVERVDGLAKVTGEARYAYENGPASPVYAVPVQATVARGEVTRVDVDSVLTSPGVIAAMWCANAPRLAAGEGADAAVLQSRRVAYRGQYVAAVIAATYEQAREAARTLHVEYSAEPHDVELRADHPGLYRPSHVNPALPADTLRGDPEAALAAAPVVVDETYRTPAEHHNPMEPHATVAVWEGDGLTVYDSTQGPAASRDRLAALFGMPPAQVRVVSPYVGGGFGSKLALHPHVVLAVLAAKQVGRPVKVAVTRHEMFSVTGYRTPTIQRVRLGAERDGRLIAITHDVYEQTSTVGEFAEQAAAATRIMYAAPHRSTTHRLVRLDVPTPTWMRAPGEAPGMFALESAMDELAVACGVDPVELRVRNEPAADPESGLPFSSRNLVACLREGARRFGWAGRDPKPGVRRAGRFLVGTGVAASTYPVLRRPSRATARAEPGGGFTVRIAAAEIGTGARTVLTQIAADTLGVPLDAVRVVVGDSALPAGAIAGGSMGTASWGTAVVRACEAMNRELTSWGGTVPPLGLEASADTAEEVKTQEEYSRHAFGAQFAEVGVDAATGETRVLRMLGVFAAGRILNPRTARSQFVGGMTMGLSMALLEESVLDTEFGDYLNNDLAQYHIAACADVRDIEAVWVEEEDPHLNPMGSKGIGEIGIVGASAAIANAVHHATGVRVRDLPIRLDKLIG</sequence>
<gene>
    <name evidence="4" type="ORF">ACFP1K_15605</name>
</gene>
<dbReference type="Proteomes" id="UP001596137">
    <property type="component" value="Unassembled WGS sequence"/>
</dbReference>